<keyword evidence="2" id="KW-1185">Reference proteome</keyword>
<dbReference type="HOGENOM" id="CLU_133846_1_0_9"/>
<gene>
    <name evidence="1" type="ORF">HMPREF1015_00989</name>
</gene>
<proteinExistence type="predicted"/>
<name>G9QGT0_9BACI</name>
<sequence>MMECTGCGLRLPDQQIEKPHRYNATGECYQKYNELILYTMSQQDLYFVHQHAIDTYSAQYAGAGMKNITVAFSLIGLYYAIELGFTGKQVQGVHMLLSQCPYNWPSLPLPDHSYSIRVQDVLKEKPGKNRDATLREWMYDVWHCWEHQHDWVKNISKTLLR</sequence>
<dbReference type="InterPro" id="IPR045990">
    <property type="entry name" value="DUF5946"/>
</dbReference>
<dbReference type="EMBL" id="ACWF01000004">
    <property type="protein sequence ID" value="EHL79657.1"/>
    <property type="molecule type" value="Genomic_DNA"/>
</dbReference>
<dbReference type="AlphaFoldDB" id="G9QGT0"/>
<evidence type="ECO:0000313" key="2">
    <source>
        <dbReference type="Proteomes" id="UP000011747"/>
    </source>
</evidence>
<protein>
    <submittedName>
        <fullName evidence="1">Uncharacterized protein</fullName>
    </submittedName>
</protein>
<dbReference type="RefSeq" id="WP_003352368.1">
    <property type="nucleotide sequence ID" value="NZ_JH414740.1"/>
</dbReference>
<comment type="caution">
    <text evidence="1">The sequence shown here is derived from an EMBL/GenBank/DDBJ whole genome shotgun (WGS) entry which is preliminary data.</text>
</comment>
<dbReference type="Pfam" id="PF19371">
    <property type="entry name" value="DUF5946"/>
    <property type="match status" value="1"/>
</dbReference>
<evidence type="ECO:0000313" key="1">
    <source>
        <dbReference type="EMBL" id="EHL79657.1"/>
    </source>
</evidence>
<accession>G9QGT0</accession>
<organism evidence="1 2">
    <name type="scientific">Bacillus smithii 7_3_47FAA</name>
    <dbReference type="NCBI Taxonomy" id="665952"/>
    <lineage>
        <taxon>Bacteria</taxon>
        <taxon>Bacillati</taxon>
        <taxon>Bacillota</taxon>
        <taxon>Bacilli</taxon>
        <taxon>Bacillales</taxon>
        <taxon>Bacillaceae</taxon>
        <taxon>Bacillus</taxon>
    </lineage>
</organism>
<reference evidence="1 2" key="1">
    <citation type="submission" date="2011-09" db="EMBL/GenBank/DDBJ databases">
        <title>The Genome Sequence of Bacillus smithii 7_3_47FAA.</title>
        <authorList>
            <consortium name="The Broad Institute Genome Sequencing Platform"/>
            <person name="Earl A."/>
            <person name="Ward D."/>
            <person name="Feldgarden M."/>
            <person name="Gevers D."/>
            <person name="Daigneault M."/>
            <person name="Strauss J."/>
            <person name="Allen-Vercoe E."/>
            <person name="Young S.K."/>
            <person name="Zeng Q."/>
            <person name="Gargeya S."/>
            <person name="Fitzgerald M."/>
            <person name="Haas B."/>
            <person name="Abouelleil A."/>
            <person name="Alvarado L."/>
            <person name="Arachchi H.M."/>
            <person name="Berlin A."/>
            <person name="Brown A."/>
            <person name="Chapman S.B."/>
            <person name="Chen Z."/>
            <person name="Dunbar C."/>
            <person name="Freedman E."/>
            <person name="Gearin G."/>
            <person name="Goldberg J."/>
            <person name="Griggs A."/>
            <person name="Gujja S."/>
            <person name="Heiman D."/>
            <person name="Howarth C."/>
            <person name="Larson L."/>
            <person name="Lui A."/>
            <person name="MacDonald P.J.P."/>
            <person name="Montmayeur A."/>
            <person name="Murphy C."/>
            <person name="Neiman D."/>
            <person name="Pearson M."/>
            <person name="Priest M."/>
            <person name="Roberts A."/>
            <person name="Saif S."/>
            <person name="Shea T."/>
            <person name="Shenoy N."/>
            <person name="Sisk P."/>
            <person name="Stolte C."/>
            <person name="Sykes S."/>
            <person name="Wortman J."/>
            <person name="Nusbaum C."/>
            <person name="Birren B."/>
        </authorList>
    </citation>
    <scope>NUCLEOTIDE SEQUENCE [LARGE SCALE GENOMIC DNA]</scope>
    <source>
        <strain evidence="1 2">7_3_47FAA</strain>
    </source>
</reference>
<dbReference type="Proteomes" id="UP000011747">
    <property type="component" value="Unassembled WGS sequence"/>
</dbReference>